<dbReference type="RefSeq" id="WP_023175500.1">
    <property type="nucleotide sequence ID" value="NC_022600.1"/>
</dbReference>
<reference evidence="1 2" key="1">
    <citation type="journal article" date="2013" name="PLoS ONE">
        <title>Cultivation and Complete Genome Sequencing of Gloeobacter kilaueensis sp. nov., from a Lava Cave in Kilauea Caldera, Hawai'i.</title>
        <authorList>
            <person name="Saw J.H."/>
            <person name="Schatz M."/>
            <person name="Brown M.V."/>
            <person name="Kunkel D.D."/>
            <person name="Foster J.S."/>
            <person name="Shick H."/>
            <person name="Christensen S."/>
            <person name="Hou S."/>
            <person name="Wan X."/>
            <person name="Donachie S.P."/>
        </authorList>
    </citation>
    <scope>NUCLEOTIDE SEQUENCE [LARGE SCALE GENOMIC DNA]</scope>
    <source>
        <strain evidence="2">JS</strain>
    </source>
</reference>
<dbReference type="PANTHER" id="PTHR35765">
    <property type="entry name" value="OS05G0569200 PROTEIN"/>
    <property type="match status" value="1"/>
</dbReference>
<dbReference type="STRING" id="1183438.GKIL_3924"/>
<evidence type="ECO:0008006" key="3">
    <source>
        <dbReference type="Google" id="ProtNLM"/>
    </source>
</evidence>
<dbReference type="Pfam" id="PF11341">
    <property type="entry name" value="DUF3143"/>
    <property type="match status" value="1"/>
</dbReference>
<dbReference type="EMBL" id="CP003587">
    <property type="protein sequence ID" value="AGY60170.1"/>
    <property type="molecule type" value="Genomic_DNA"/>
</dbReference>
<name>U5QR24_GLOK1</name>
<organism evidence="1 2">
    <name type="scientific">Gloeobacter kilaueensis (strain ATCC BAA-2537 / CCAP 1431/1 / ULC 316 / JS1)</name>
    <dbReference type="NCBI Taxonomy" id="1183438"/>
    <lineage>
        <taxon>Bacteria</taxon>
        <taxon>Bacillati</taxon>
        <taxon>Cyanobacteriota</taxon>
        <taxon>Cyanophyceae</taxon>
        <taxon>Gloeobacterales</taxon>
        <taxon>Gloeobacteraceae</taxon>
        <taxon>Gloeobacter</taxon>
    </lineage>
</organism>
<dbReference type="PANTHER" id="PTHR35765:SF2">
    <property type="entry name" value="OS05G0569200 PROTEIN"/>
    <property type="match status" value="1"/>
</dbReference>
<dbReference type="eggNOG" id="ENOG5032RX4">
    <property type="taxonomic scope" value="Bacteria"/>
</dbReference>
<dbReference type="PATRIC" id="fig|1183438.3.peg.3861"/>
<evidence type="ECO:0000313" key="2">
    <source>
        <dbReference type="Proteomes" id="UP000017396"/>
    </source>
</evidence>
<dbReference type="KEGG" id="glj:GKIL_3924"/>
<dbReference type="Proteomes" id="UP000017396">
    <property type="component" value="Chromosome"/>
</dbReference>
<protein>
    <recommendedName>
        <fullName evidence="3">DUF3143 domain-containing protein</fullName>
    </recommendedName>
</protein>
<dbReference type="InterPro" id="IPR021489">
    <property type="entry name" value="DUF3143"/>
</dbReference>
<accession>U5QR24</accession>
<keyword evidence="2" id="KW-1185">Reference proteome</keyword>
<gene>
    <name evidence="1" type="ORF">GKIL_3924</name>
</gene>
<dbReference type="AlphaFoldDB" id="U5QR24"/>
<dbReference type="HOGENOM" id="CLU_124655_2_0_3"/>
<dbReference type="OrthoDB" id="487334at2"/>
<sequence length="93" mass="11016">MHSLPSADTPLYNHPLHQIENWLRGQNCVRDEEEQHCWHLQRPHWKATLCLEETVLKVDYEFAPSQNKTLSFPYSLSRQDVEQAIFAFEPPQN</sequence>
<proteinExistence type="predicted"/>
<evidence type="ECO:0000313" key="1">
    <source>
        <dbReference type="EMBL" id="AGY60170.1"/>
    </source>
</evidence>